<dbReference type="Pfam" id="PF24883">
    <property type="entry name" value="NPHP3_N"/>
    <property type="match status" value="2"/>
</dbReference>
<evidence type="ECO:0000313" key="5">
    <source>
        <dbReference type="Proteomes" id="UP001221142"/>
    </source>
</evidence>
<gene>
    <name evidence="4" type="ORF">FB45DRAFT_1056450</name>
</gene>
<evidence type="ECO:0000259" key="3">
    <source>
        <dbReference type="Pfam" id="PF24883"/>
    </source>
</evidence>
<evidence type="ECO:0000313" key="4">
    <source>
        <dbReference type="EMBL" id="KAJ7634395.1"/>
    </source>
</evidence>
<feature type="domain" description="Nephrocystin 3-like N-terminal" evidence="3">
    <location>
        <begin position="78"/>
        <end position="138"/>
    </location>
</feature>
<proteinExistence type="predicted"/>
<accession>A0AAD7BZX1</accession>
<dbReference type="Gene3D" id="3.40.50.300">
    <property type="entry name" value="P-loop containing nucleotide triphosphate hydrolases"/>
    <property type="match status" value="1"/>
</dbReference>
<organism evidence="4 5">
    <name type="scientific">Roridomyces roridus</name>
    <dbReference type="NCBI Taxonomy" id="1738132"/>
    <lineage>
        <taxon>Eukaryota</taxon>
        <taxon>Fungi</taxon>
        <taxon>Dikarya</taxon>
        <taxon>Basidiomycota</taxon>
        <taxon>Agaricomycotina</taxon>
        <taxon>Agaricomycetes</taxon>
        <taxon>Agaricomycetidae</taxon>
        <taxon>Agaricales</taxon>
        <taxon>Marasmiineae</taxon>
        <taxon>Mycenaceae</taxon>
        <taxon>Roridomyces</taxon>
    </lineage>
</organism>
<evidence type="ECO:0000256" key="2">
    <source>
        <dbReference type="SAM" id="MobiDB-lite"/>
    </source>
</evidence>
<comment type="caution">
    <text evidence="4">The sequence shown here is derived from an EMBL/GenBank/DDBJ whole genome shotgun (WGS) entry which is preliminary data.</text>
</comment>
<dbReference type="PANTHER" id="PTHR10039">
    <property type="entry name" value="AMELOGENIN"/>
    <property type="match status" value="1"/>
</dbReference>
<feature type="region of interest" description="Disordered" evidence="2">
    <location>
        <begin position="1"/>
        <end position="23"/>
    </location>
</feature>
<dbReference type="Proteomes" id="UP001221142">
    <property type="component" value="Unassembled WGS sequence"/>
</dbReference>
<sequence>MSLYQPHQPDSALLPHSGGNNPVHIQNSTFNSVAGNMNVSHTTNVGEGGLDVLRRALCEDAMHDSAVRPPDPSCHPGTRNAILERLDQWSFEQPEDSRILWLHGCAGIGKSAIAQQFAASCQARGQLGGSFFWKRGDQIDAYQLEKLFVLPFKEAQIPRSRPILVLDGLDECESHAIQTMLLQSFIDVVRSRCIPIHILICSRSESHLREVLEAPDNSDLCGGFQIRPDPSAYADISRFLTHEFSRIHRAHTGRGIALDDGWPGKATIQELVERSSGTFIYAATIVRWVDDEYSHPEDRLGAVLSLDPLSTTPLDDLYIQILSAIPDESVLVRVLHAILEAGLGPEDIDTALQMRRGTSRSTLRGLHSLLQVPSVRILDPEIQPVQLLHASFGDFLVDPQRSSGFCVSGEELRIVLVHSMICALESGLQPLDFRTIASSFLRSLIKIPPTESLFPILRDVYVQHRAYTHGYRGLADSVLTWLKRYSNPPSDLVETWVDLCRLIDGSYLHYFHDHRIVEFLGRYLSKNPASLAVFRIASALRDDQYHPRPERMALDLLGLTWEVFRPLLKFSLDNLCNFLRDPQRCEALYMSPREILHSIALLCISRMSDVLRTNNFFEFDPMWISGVRSCKPDGVLFGALGHLELSQACGKLKPDKEYHLKCHEREGFLSPDSFETILEWLRKWPSTPPHIIQSWERQKTAAQECHARLRGQPTL</sequence>
<evidence type="ECO:0000256" key="1">
    <source>
        <dbReference type="ARBA" id="ARBA00022737"/>
    </source>
</evidence>
<dbReference type="InterPro" id="IPR027417">
    <property type="entry name" value="P-loop_NTPase"/>
</dbReference>
<dbReference type="SUPFAM" id="SSF52540">
    <property type="entry name" value="P-loop containing nucleoside triphosphate hydrolases"/>
    <property type="match status" value="1"/>
</dbReference>
<protein>
    <recommendedName>
        <fullName evidence="3">Nephrocystin 3-like N-terminal domain-containing protein</fullName>
    </recommendedName>
</protein>
<dbReference type="AlphaFoldDB" id="A0AAD7BZX1"/>
<feature type="domain" description="Nephrocystin 3-like N-terminal" evidence="3">
    <location>
        <begin position="145"/>
        <end position="203"/>
    </location>
</feature>
<keyword evidence="1" id="KW-0677">Repeat</keyword>
<reference evidence="4" key="1">
    <citation type="submission" date="2023-03" db="EMBL/GenBank/DDBJ databases">
        <title>Massive genome expansion in bonnet fungi (Mycena s.s.) driven by repeated elements and novel gene families across ecological guilds.</title>
        <authorList>
            <consortium name="Lawrence Berkeley National Laboratory"/>
            <person name="Harder C.B."/>
            <person name="Miyauchi S."/>
            <person name="Viragh M."/>
            <person name="Kuo A."/>
            <person name="Thoen E."/>
            <person name="Andreopoulos B."/>
            <person name="Lu D."/>
            <person name="Skrede I."/>
            <person name="Drula E."/>
            <person name="Henrissat B."/>
            <person name="Morin E."/>
            <person name="Kohler A."/>
            <person name="Barry K."/>
            <person name="LaButti K."/>
            <person name="Morin E."/>
            <person name="Salamov A."/>
            <person name="Lipzen A."/>
            <person name="Mereny Z."/>
            <person name="Hegedus B."/>
            <person name="Baldrian P."/>
            <person name="Stursova M."/>
            <person name="Weitz H."/>
            <person name="Taylor A."/>
            <person name="Grigoriev I.V."/>
            <person name="Nagy L.G."/>
            <person name="Martin F."/>
            <person name="Kauserud H."/>
        </authorList>
    </citation>
    <scope>NUCLEOTIDE SEQUENCE</scope>
    <source>
        <strain evidence="4">9284</strain>
    </source>
</reference>
<keyword evidence="5" id="KW-1185">Reference proteome</keyword>
<dbReference type="PANTHER" id="PTHR10039:SF14">
    <property type="entry name" value="NACHT DOMAIN-CONTAINING PROTEIN"/>
    <property type="match status" value="1"/>
</dbReference>
<name>A0AAD7BZX1_9AGAR</name>
<dbReference type="InterPro" id="IPR056884">
    <property type="entry name" value="NPHP3-like_N"/>
</dbReference>
<dbReference type="EMBL" id="JARKIF010000007">
    <property type="protein sequence ID" value="KAJ7634395.1"/>
    <property type="molecule type" value="Genomic_DNA"/>
</dbReference>